<evidence type="ECO:0000313" key="1">
    <source>
        <dbReference type="EMBL" id="RGC18708.1"/>
    </source>
</evidence>
<dbReference type="EMBL" id="QVEV01000002">
    <property type="protein sequence ID" value="RGC18708.1"/>
    <property type="molecule type" value="Genomic_DNA"/>
</dbReference>
<gene>
    <name evidence="1" type="ORF">DXA38_02390</name>
</gene>
<dbReference type="OrthoDB" id="1647600at2"/>
<organism evidence="1 2">
    <name type="scientific">Clostridium innocuum</name>
    <dbReference type="NCBI Taxonomy" id="1522"/>
    <lineage>
        <taxon>Bacteria</taxon>
        <taxon>Bacillati</taxon>
        <taxon>Bacillota</taxon>
        <taxon>Clostridia</taxon>
        <taxon>Eubacteriales</taxon>
        <taxon>Clostridiaceae</taxon>
        <taxon>Clostridium</taxon>
    </lineage>
</organism>
<comment type="caution">
    <text evidence="1">The sequence shown here is derived from an EMBL/GenBank/DDBJ whole genome shotgun (WGS) entry which is preliminary data.</text>
</comment>
<accession>A0A3E2W4R4</accession>
<proteinExistence type="predicted"/>
<reference evidence="1 2" key="1">
    <citation type="submission" date="2018-08" db="EMBL/GenBank/DDBJ databases">
        <title>A genome reference for cultivated species of the human gut microbiota.</title>
        <authorList>
            <person name="Zou Y."/>
            <person name="Xue W."/>
            <person name="Luo G."/>
        </authorList>
    </citation>
    <scope>NUCLEOTIDE SEQUENCE [LARGE SCALE GENOMIC DNA]</scope>
    <source>
        <strain evidence="1 2">OF01-2LB</strain>
    </source>
</reference>
<name>A0A3E2W4R4_CLOIN</name>
<protein>
    <submittedName>
        <fullName evidence="1">Uncharacterized protein</fullName>
    </submittedName>
</protein>
<dbReference type="Proteomes" id="UP000260025">
    <property type="component" value="Unassembled WGS sequence"/>
</dbReference>
<dbReference type="AlphaFoldDB" id="A0A3E2W4R4"/>
<sequence>MLLSLAVLYVYGYRLKQREAACPFYRVWHGDEEIIQIRLSGVVSIQTGQKKVFGYISICDEVEQDIWEIHVRLRRHGGILCFRYAAQSLQQLSADGRVLHTYR</sequence>
<evidence type="ECO:0000313" key="2">
    <source>
        <dbReference type="Proteomes" id="UP000260025"/>
    </source>
</evidence>